<organism evidence="2 3">
    <name type="scientific">Frigoriglobus tundricola</name>
    <dbReference type="NCBI Taxonomy" id="2774151"/>
    <lineage>
        <taxon>Bacteria</taxon>
        <taxon>Pseudomonadati</taxon>
        <taxon>Planctomycetota</taxon>
        <taxon>Planctomycetia</taxon>
        <taxon>Gemmatales</taxon>
        <taxon>Gemmataceae</taxon>
        <taxon>Frigoriglobus</taxon>
    </lineage>
</organism>
<evidence type="ECO:0000256" key="1">
    <source>
        <dbReference type="SAM" id="MobiDB-lite"/>
    </source>
</evidence>
<dbReference type="EMBL" id="CP053452">
    <property type="protein sequence ID" value="QJW99355.1"/>
    <property type="molecule type" value="Genomic_DNA"/>
</dbReference>
<reference evidence="3" key="1">
    <citation type="submission" date="2020-05" db="EMBL/GenBank/DDBJ databases">
        <title>Frigoriglobus tundricola gen. nov., sp. nov., a psychrotolerant cellulolytic planctomycete of the family Gemmataceae with two divergent copies of 16S rRNA gene.</title>
        <authorList>
            <person name="Kulichevskaya I.S."/>
            <person name="Ivanova A.A."/>
            <person name="Naumoff D.G."/>
            <person name="Beletsky A.V."/>
            <person name="Rijpstra W.I.C."/>
            <person name="Sinninghe Damste J.S."/>
            <person name="Mardanov A.V."/>
            <person name="Ravin N.V."/>
            <person name="Dedysh S.N."/>
        </authorList>
    </citation>
    <scope>NUCLEOTIDE SEQUENCE [LARGE SCALE GENOMIC DNA]</scope>
    <source>
        <strain evidence="3">PL17</strain>
    </source>
</reference>
<feature type="region of interest" description="Disordered" evidence="1">
    <location>
        <begin position="1"/>
        <end position="31"/>
    </location>
</feature>
<sequence>MIRRRASRVKPRSTATYNYGERRGVSPPVRPHAPLRFLVVTRAFDSTRR</sequence>
<evidence type="ECO:0000313" key="3">
    <source>
        <dbReference type="Proteomes" id="UP000503447"/>
    </source>
</evidence>
<accession>A0A6M5YZH6</accession>
<feature type="compositionally biased region" description="Basic residues" evidence="1">
    <location>
        <begin position="1"/>
        <end position="11"/>
    </location>
</feature>
<gene>
    <name evidence="2" type="ORF">FTUN_6963</name>
</gene>
<dbReference type="AlphaFoldDB" id="A0A6M5YZH6"/>
<dbReference type="KEGG" id="ftj:FTUN_6963"/>
<name>A0A6M5YZH6_9BACT</name>
<evidence type="ECO:0000313" key="2">
    <source>
        <dbReference type="EMBL" id="QJW99355.1"/>
    </source>
</evidence>
<keyword evidence="3" id="KW-1185">Reference proteome</keyword>
<protein>
    <submittedName>
        <fullName evidence="2">Uncharacterized protein</fullName>
    </submittedName>
</protein>
<dbReference type="Proteomes" id="UP000503447">
    <property type="component" value="Chromosome"/>
</dbReference>
<proteinExistence type="predicted"/>